<organism evidence="7 8">
    <name type="scientific">Mycoplasma phocoeninasale</name>
    <dbReference type="NCBI Taxonomy" id="2726117"/>
    <lineage>
        <taxon>Bacteria</taxon>
        <taxon>Bacillati</taxon>
        <taxon>Mycoplasmatota</taxon>
        <taxon>Mollicutes</taxon>
        <taxon>Mycoplasmataceae</taxon>
        <taxon>Mycoplasma</taxon>
    </lineage>
</organism>
<keyword evidence="2 6" id="KW-0732">Signal</keyword>
<dbReference type="RefSeq" id="WP_169580071.1">
    <property type="nucleotide sequence ID" value="NZ_CP051480.1"/>
</dbReference>
<dbReference type="InterPro" id="IPR049890">
    <property type="entry name" value="VlpA-F-like_signal"/>
</dbReference>
<evidence type="ECO:0000256" key="6">
    <source>
        <dbReference type="SAM" id="SignalP"/>
    </source>
</evidence>
<proteinExistence type="predicted"/>
<dbReference type="InterPro" id="IPR054816">
    <property type="entry name" value="Lipoprotein_mollicutes-type_CS"/>
</dbReference>
<dbReference type="PROSITE" id="PS51257">
    <property type="entry name" value="PROKAR_LIPOPROTEIN"/>
    <property type="match status" value="1"/>
</dbReference>
<keyword evidence="5 7" id="KW-0449">Lipoprotein</keyword>
<dbReference type="AlphaFoldDB" id="A0A858U4B6"/>
<accession>A0A858U4B6</accession>
<dbReference type="EMBL" id="CP051480">
    <property type="protein sequence ID" value="QJG66247.1"/>
    <property type="molecule type" value="Genomic_DNA"/>
</dbReference>
<evidence type="ECO:0000313" key="7">
    <source>
        <dbReference type="EMBL" id="QJG66247.1"/>
    </source>
</evidence>
<protein>
    <submittedName>
        <fullName evidence="7">Variable surface lipoprotein</fullName>
    </submittedName>
</protein>
<evidence type="ECO:0000256" key="1">
    <source>
        <dbReference type="ARBA" id="ARBA00004193"/>
    </source>
</evidence>
<dbReference type="KEGG" id="mphn:HGG64_00770"/>
<reference evidence="7 8" key="1">
    <citation type="submission" date="2020-04" db="EMBL/GenBank/DDBJ databases">
        <title>Novel Mycoplasma species detected in Phocoena phocoena (harbor porpoise) from the USA.</title>
        <authorList>
            <person name="Volokhov D.V."/>
        </authorList>
    </citation>
    <scope>NUCLEOTIDE SEQUENCE [LARGE SCALE GENOMIC DNA]</scope>
    <source>
        <strain evidence="7 8">C264-NAS</strain>
    </source>
</reference>
<comment type="subcellular location">
    <subcellularLocation>
        <location evidence="1">Cell membrane</location>
        <topology evidence="1">Lipid-anchor</topology>
    </subcellularLocation>
</comment>
<evidence type="ECO:0000256" key="3">
    <source>
        <dbReference type="ARBA" id="ARBA00022737"/>
    </source>
</evidence>
<dbReference type="Proteomes" id="UP000501728">
    <property type="component" value="Chromosome"/>
</dbReference>
<feature type="chain" id="PRO_5032968030" evidence="6">
    <location>
        <begin position="25"/>
        <end position="479"/>
    </location>
</feature>
<evidence type="ECO:0000313" key="8">
    <source>
        <dbReference type="Proteomes" id="UP000501728"/>
    </source>
</evidence>
<evidence type="ECO:0000256" key="5">
    <source>
        <dbReference type="ARBA" id="ARBA00023288"/>
    </source>
</evidence>
<name>A0A858U4B6_9MOLU</name>
<evidence type="ECO:0000256" key="2">
    <source>
        <dbReference type="ARBA" id="ARBA00022729"/>
    </source>
</evidence>
<dbReference type="NCBIfam" id="NF033817">
    <property type="entry name" value="Mplas_variab_LP"/>
    <property type="match status" value="1"/>
</dbReference>
<keyword evidence="3" id="KW-0677">Repeat</keyword>
<keyword evidence="8" id="KW-1185">Reference proteome</keyword>
<keyword evidence="4" id="KW-0564">Palmitate</keyword>
<gene>
    <name evidence="7" type="ORF">HGG64_00770</name>
</gene>
<dbReference type="GO" id="GO:0005886">
    <property type="term" value="C:plasma membrane"/>
    <property type="evidence" value="ECO:0007669"/>
    <property type="project" value="UniProtKB-SubCell"/>
</dbReference>
<dbReference type="NCBIfam" id="NF045726">
    <property type="entry name" value="XXplasma_LP"/>
    <property type="match status" value="1"/>
</dbReference>
<sequence>MKKSTKLMISLGSISSIIAIPLIAASCSNTDNGGGQQKIKENTNQTLKYEDYGITKLPESQIKSRVLIHPAARDANKLDAEGVFKFKLHLAPTQGVKGTWVGIATEVKSLNDNTLADSKAVKVTETEADEQADPNEGFPLIFKWDKQKLDEGKFYTFVFWKKDGTERIVFDQKYINSNQDTFVAEKARATNQTIDFTKHGVQNFPEQRVKTRTLIHPAARDANKLDSEGVFKFKLHLEPTRGVKGKWLGFATEVKSLEDNTLVPSKSVKVATTTADEQADPNEGFPLIFKWTDNNKLEKGKFYTFIFWKEDGSEKIVFSDENIKGSKDTFIAEEGRRTNQTIDFTKHGITAFPEERVKTRTLLHPAARAENKLDDKGVFRFSLHLAPVKGVTGNWTAFATEVNGENDNTLKLDSNNSPIIKKTTTVAKENVEFPLVFEWSQEKLDKNKVYTFIFWKTDGTEKIVFSDVNIKGSKDTFPL</sequence>
<feature type="signal peptide" evidence="6">
    <location>
        <begin position="1"/>
        <end position="24"/>
    </location>
</feature>
<evidence type="ECO:0000256" key="4">
    <source>
        <dbReference type="ARBA" id="ARBA00023139"/>
    </source>
</evidence>